<dbReference type="OrthoDB" id="167850at2157"/>
<evidence type="ECO:0000313" key="5">
    <source>
        <dbReference type="Proteomes" id="UP000187321"/>
    </source>
</evidence>
<accession>A0A1N6YIY8</accession>
<proteinExistence type="predicted"/>
<dbReference type="AlphaFoldDB" id="A0A1N6YIY8"/>
<gene>
    <name evidence="2" type="ORF">BB347_02945</name>
    <name evidence="3" type="ORF">SAMN05421809_0456</name>
</gene>
<keyword evidence="4" id="KW-1185">Reference proteome</keyword>
<dbReference type="Proteomes" id="UP000187321">
    <property type="component" value="Chromosome"/>
</dbReference>
<protein>
    <submittedName>
        <fullName evidence="3">Uncharacterized protein</fullName>
    </submittedName>
</protein>
<dbReference type="EMBL" id="CP019327">
    <property type="protein sequence ID" value="APX95653.1"/>
    <property type="molecule type" value="Genomic_DNA"/>
</dbReference>
<evidence type="ECO:0000313" key="3">
    <source>
        <dbReference type="EMBL" id="SIR14471.1"/>
    </source>
</evidence>
<name>A0A1N6YIY8_9EURY</name>
<reference evidence="3 4" key="2">
    <citation type="submission" date="2017-01" db="EMBL/GenBank/DDBJ databases">
        <authorList>
            <person name="Mah S.A."/>
            <person name="Swanson W.J."/>
            <person name="Moy G.W."/>
            <person name="Vacquier V.D."/>
        </authorList>
    </citation>
    <scope>NUCLEOTIDE SEQUENCE [LARGE SCALE GENOMIC DNA]</scope>
    <source>
        <strain evidence="3 4">CGMCC 1.8909</strain>
    </source>
</reference>
<feature type="region of interest" description="Disordered" evidence="1">
    <location>
        <begin position="125"/>
        <end position="152"/>
    </location>
</feature>
<dbReference type="EMBL" id="FTNP01000001">
    <property type="protein sequence ID" value="SIR14471.1"/>
    <property type="molecule type" value="Genomic_DNA"/>
</dbReference>
<reference evidence="2 5" key="1">
    <citation type="submission" date="2017-01" db="EMBL/GenBank/DDBJ databases">
        <title>Complete genome sequence of Haloterrigena daqingensis type strain (JX313T).</title>
        <authorList>
            <person name="Shuang W."/>
        </authorList>
    </citation>
    <scope>NUCLEOTIDE SEQUENCE [LARGE SCALE GENOMIC DNA]</scope>
    <source>
        <strain evidence="2 5">JX313</strain>
    </source>
</reference>
<sequence length="152" mass="16536">MMIPSRRRLLQVSGVSLVAAGAGCVSLQSLGSEETRLERLEVVNSDTTAYTIHVLMAENGDPAYFDSQELDARSDDGDEAGNVVFDGYPDETGSYTIYSWVDDQPPEEWSEFDTTERDACTEVTITVGGPDRTGDIVIRSTDGCPPDDETES</sequence>
<evidence type="ECO:0000313" key="2">
    <source>
        <dbReference type="EMBL" id="APX95653.1"/>
    </source>
</evidence>
<evidence type="ECO:0000256" key="1">
    <source>
        <dbReference type="SAM" id="MobiDB-lite"/>
    </source>
</evidence>
<organism evidence="3 4">
    <name type="scientific">Natronorubrum daqingense</name>
    <dbReference type="NCBI Taxonomy" id="588898"/>
    <lineage>
        <taxon>Archaea</taxon>
        <taxon>Methanobacteriati</taxon>
        <taxon>Methanobacteriota</taxon>
        <taxon>Stenosarchaea group</taxon>
        <taxon>Halobacteria</taxon>
        <taxon>Halobacteriales</taxon>
        <taxon>Natrialbaceae</taxon>
        <taxon>Natronorubrum</taxon>
    </lineage>
</organism>
<dbReference type="GeneID" id="30954866"/>
<dbReference type="RefSeq" id="WP_076578557.1">
    <property type="nucleotide sequence ID" value="NZ_CP019327.1"/>
</dbReference>
<dbReference type="PROSITE" id="PS51257">
    <property type="entry name" value="PROKAR_LIPOPROTEIN"/>
    <property type="match status" value="1"/>
</dbReference>
<dbReference type="KEGG" id="hda:BB347_02945"/>
<dbReference type="Proteomes" id="UP000185687">
    <property type="component" value="Unassembled WGS sequence"/>
</dbReference>
<evidence type="ECO:0000313" key="4">
    <source>
        <dbReference type="Proteomes" id="UP000185687"/>
    </source>
</evidence>